<evidence type="ECO:0000256" key="1">
    <source>
        <dbReference type="SAM" id="Phobius"/>
    </source>
</evidence>
<reference evidence="2 3" key="1">
    <citation type="journal article" date="2013" name="Genome Biol.">
        <title>The genome sequence of the most widely cultivated cacao type and its use to identify candidate genes regulating pod color.</title>
        <authorList>
            <person name="Motamayor J.C."/>
            <person name="Mockaitis K."/>
            <person name="Schmutz J."/>
            <person name="Haiminen N."/>
            <person name="Iii D.L."/>
            <person name="Cornejo O."/>
            <person name="Findley S.D."/>
            <person name="Zheng P."/>
            <person name="Utro F."/>
            <person name="Royaert S."/>
            <person name="Saski C."/>
            <person name="Jenkins J."/>
            <person name="Podicheti R."/>
            <person name="Zhao M."/>
            <person name="Scheffler B.E."/>
            <person name="Stack J.C."/>
            <person name="Feltus F.A."/>
            <person name="Mustiga G.M."/>
            <person name="Amores F."/>
            <person name="Phillips W."/>
            <person name="Marelli J.P."/>
            <person name="May G.D."/>
            <person name="Shapiro H."/>
            <person name="Ma J."/>
            <person name="Bustamante C.D."/>
            <person name="Schnell R.J."/>
            <person name="Main D."/>
            <person name="Gilbert D."/>
            <person name="Parida L."/>
            <person name="Kuhn D.N."/>
        </authorList>
    </citation>
    <scope>NUCLEOTIDE SEQUENCE [LARGE SCALE GENOMIC DNA]</scope>
    <source>
        <strain evidence="3">cv. Matina 1-6</strain>
    </source>
</reference>
<gene>
    <name evidence="2" type="ORF">TCM_005662</name>
</gene>
<evidence type="ECO:0000313" key="3">
    <source>
        <dbReference type="Proteomes" id="UP000026915"/>
    </source>
</evidence>
<sequence>MANTDQESAPLIEDNHQPQDLAIDIPEEDLEPAPECSIYKVPSCFREANQKAFTPHLISIGPIHRGNTNLARMERQKQRYYQKFRQRTSKKTLEEFSSFIKEHVSGICKCYDVDFGFDTELEVSKFVKMILFDAIFIIELFLRNSENEVNDFLFRGRWLRLELQTDLMLLENQLPLFVLEDLYNLAFLTSDKPSFLHLACFYFCIDGDQTFKRKGIKHFTDLIRCHAVTTRPSNSDEKIDNKNMYNATMLHEAGVKFEVVDDDLLNVKFEKGVLQIPPFPVVNATETIFRNLMVFEQCHYPGEAFFCSYIQLLNYLIDTDKDVDLLVKEGIFDNRTGSSVAVANMINNLSMGVADLSSCFDKIEEDLNQYYDNSWNRTKATLKHVYFNNLWRGTATAAAFIVVVLTLIQTILAILERAIPTK</sequence>
<evidence type="ECO:0000313" key="2">
    <source>
        <dbReference type="EMBL" id="EOX96414.1"/>
    </source>
</evidence>
<keyword evidence="1" id="KW-0812">Transmembrane</keyword>
<dbReference type="FunCoup" id="A0A061DUD8">
    <property type="interactions" value="17"/>
</dbReference>
<keyword evidence="1" id="KW-0472">Membrane</keyword>
<dbReference type="InParanoid" id="A0A061DUD8"/>
<dbReference type="Proteomes" id="UP000026915">
    <property type="component" value="Chromosome 1"/>
</dbReference>
<name>A0A061DUD8_THECC</name>
<dbReference type="PANTHER" id="PTHR31170:SF9">
    <property type="entry name" value="PROTEIN, PUTATIVE (DUF247)-RELATED"/>
    <property type="match status" value="1"/>
</dbReference>
<dbReference type="AlphaFoldDB" id="A0A061DUD8"/>
<dbReference type="OMA" id="MVKHIID"/>
<feature type="transmembrane region" description="Helical" evidence="1">
    <location>
        <begin position="390"/>
        <end position="415"/>
    </location>
</feature>
<dbReference type="HOGENOM" id="CLU_020188_0_1_1"/>
<keyword evidence="1" id="KW-1133">Transmembrane helix</keyword>
<dbReference type="EMBL" id="CM001879">
    <property type="protein sequence ID" value="EOX96414.1"/>
    <property type="molecule type" value="Genomic_DNA"/>
</dbReference>
<dbReference type="Pfam" id="PF03140">
    <property type="entry name" value="DUF247"/>
    <property type="match status" value="1"/>
</dbReference>
<dbReference type="Gramene" id="EOX96414">
    <property type="protein sequence ID" value="EOX96414"/>
    <property type="gene ID" value="TCM_005662"/>
</dbReference>
<keyword evidence="3" id="KW-1185">Reference proteome</keyword>
<dbReference type="PANTHER" id="PTHR31170">
    <property type="entry name" value="BNAC04G53230D PROTEIN"/>
    <property type="match status" value="1"/>
</dbReference>
<proteinExistence type="predicted"/>
<dbReference type="InterPro" id="IPR004158">
    <property type="entry name" value="DUF247_pln"/>
</dbReference>
<accession>A0A061DUD8</accession>
<protein>
    <submittedName>
        <fullName evidence="2">Uncharacterized protein</fullName>
    </submittedName>
</protein>
<dbReference type="STRING" id="3641.A0A061DUD8"/>
<dbReference type="eggNOG" id="ENOG502RX9W">
    <property type="taxonomic scope" value="Eukaryota"/>
</dbReference>
<organism evidence="2 3">
    <name type="scientific">Theobroma cacao</name>
    <name type="common">Cacao</name>
    <name type="synonym">Cocoa</name>
    <dbReference type="NCBI Taxonomy" id="3641"/>
    <lineage>
        <taxon>Eukaryota</taxon>
        <taxon>Viridiplantae</taxon>
        <taxon>Streptophyta</taxon>
        <taxon>Embryophyta</taxon>
        <taxon>Tracheophyta</taxon>
        <taxon>Spermatophyta</taxon>
        <taxon>Magnoliopsida</taxon>
        <taxon>eudicotyledons</taxon>
        <taxon>Gunneridae</taxon>
        <taxon>Pentapetalae</taxon>
        <taxon>rosids</taxon>
        <taxon>malvids</taxon>
        <taxon>Malvales</taxon>
        <taxon>Malvaceae</taxon>
        <taxon>Byttnerioideae</taxon>
        <taxon>Theobroma</taxon>
    </lineage>
</organism>